<organism evidence="3 4">
    <name type="scientific">Schizopora paradoxa</name>
    <dbReference type="NCBI Taxonomy" id="27342"/>
    <lineage>
        <taxon>Eukaryota</taxon>
        <taxon>Fungi</taxon>
        <taxon>Dikarya</taxon>
        <taxon>Basidiomycota</taxon>
        <taxon>Agaricomycotina</taxon>
        <taxon>Agaricomycetes</taxon>
        <taxon>Hymenochaetales</taxon>
        <taxon>Schizoporaceae</taxon>
        <taxon>Schizopora</taxon>
    </lineage>
</organism>
<dbReference type="EMBL" id="KQ086031">
    <property type="protein sequence ID" value="KLO10258.1"/>
    <property type="molecule type" value="Genomic_DNA"/>
</dbReference>
<keyword evidence="2" id="KW-0812">Transmembrane</keyword>
<evidence type="ECO:0000256" key="1">
    <source>
        <dbReference type="SAM" id="MobiDB-lite"/>
    </source>
</evidence>
<evidence type="ECO:0000313" key="4">
    <source>
        <dbReference type="Proteomes" id="UP000053477"/>
    </source>
</evidence>
<sequence>MSRFWFDASTFSFVDSNTSDVRLWLARGCTFATQPLPATHRLARAAISSPPTRRRERVPRCASQPLKSCEARKPSRRQQDDSRRLLPPSLRRCSTTLWPRLRKLHSLAGVFFLLFRTWRFEDQVDARSWEGSLQFATETLTAEVVGASILFKRLELHLILSQSYRLAERFLHLHLRHIALLSFIVLLNSSKSSLLVKLVSHSQPVRTSVARPSLPLLLSTKRGEALSQAVDVDVIGDISRSTLNTAHVLAVHRLSPFAHLSIVVVWRSWGPVGGRKSREDQLAETRFGYDLLRIASERRHCATLTACSSSSSTVVIVKNPVTCRDAASSVKTERPRSHIPHPASRLLPVFGGDVLPDLERMDWIEELLGVGSWNEMDGVCGRGGGREGRVDVWLRNRTDVTSTLALGSYLICSILVLVLCRFGRRRMDGRANDRTAEESEEEGDEGRRMRRRRSSWHGYSGLGRSVTEEVQWRIAAYSIERRGGCQSRGPPSSRRIYQEFPFFLHDLLWTAVNDSRNAACWTLARRHASRSRNADAASYVIVIVGLADVQLHRVA</sequence>
<proteinExistence type="predicted"/>
<keyword evidence="2" id="KW-0472">Membrane</keyword>
<protein>
    <submittedName>
        <fullName evidence="3">Uncharacterized protein</fullName>
    </submittedName>
</protein>
<keyword evidence="4" id="KW-1185">Reference proteome</keyword>
<name>A0A0H2RLD3_9AGAM</name>
<dbReference type="InParanoid" id="A0A0H2RLD3"/>
<reference evidence="3 4" key="1">
    <citation type="submission" date="2015-04" db="EMBL/GenBank/DDBJ databases">
        <title>Complete genome sequence of Schizopora paradoxa KUC8140, a cosmopolitan wood degrader in East Asia.</title>
        <authorList>
            <consortium name="DOE Joint Genome Institute"/>
            <person name="Min B."/>
            <person name="Park H."/>
            <person name="Jang Y."/>
            <person name="Kim J.-J."/>
            <person name="Kim K.H."/>
            <person name="Pangilinan J."/>
            <person name="Lipzen A."/>
            <person name="Riley R."/>
            <person name="Grigoriev I.V."/>
            <person name="Spatafora J.W."/>
            <person name="Choi I.-G."/>
        </authorList>
    </citation>
    <scope>NUCLEOTIDE SEQUENCE [LARGE SCALE GENOMIC DNA]</scope>
    <source>
        <strain evidence="3 4">KUC8140</strain>
    </source>
</reference>
<gene>
    <name evidence="3" type="ORF">SCHPADRAFT_892471</name>
</gene>
<keyword evidence="2" id="KW-1133">Transmembrane helix</keyword>
<dbReference type="AlphaFoldDB" id="A0A0H2RLD3"/>
<accession>A0A0H2RLD3</accession>
<dbReference type="Proteomes" id="UP000053477">
    <property type="component" value="Unassembled WGS sequence"/>
</dbReference>
<evidence type="ECO:0000256" key="2">
    <source>
        <dbReference type="SAM" id="Phobius"/>
    </source>
</evidence>
<evidence type="ECO:0000313" key="3">
    <source>
        <dbReference type="EMBL" id="KLO10258.1"/>
    </source>
</evidence>
<feature type="region of interest" description="Disordered" evidence="1">
    <location>
        <begin position="430"/>
        <end position="450"/>
    </location>
</feature>
<feature type="transmembrane region" description="Helical" evidence="2">
    <location>
        <begin position="404"/>
        <end position="422"/>
    </location>
</feature>